<gene>
    <name evidence="1" type="ORF">S06H3_06955</name>
</gene>
<sequence>VGLYLRYFEVFIVRIRGEFEKGGFYRVNRFKKKVRKESNSNTNTNYHKGECFLTIWF</sequence>
<dbReference type="EMBL" id="BARV01002764">
    <property type="protein sequence ID" value="GAH95863.1"/>
    <property type="molecule type" value="Genomic_DNA"/>
</dbReference>
<name>X1LNY9_9ZZZZ</name>
<evidence type="ECO:0000313" key="1">
    <source>
        <dbReference type="EMBL" id="GAH95863.1"/>
    </source>
</evidence>
<comment type="caution">
    <text evidence="1">The sequence shown here is derived from an EMBL/GenBank/DDBJ whole genome shotgun (WGS) entry which is preliminary data.</text>
</comment>
<protein>
    <submittedName>
        <fullName evidence="1">Uncharacterized protein</fullName>
    </submittedName>
</protein>
<organism evidence="1">
    <name type="scientific">marine sediment metagenome</name>
    <dbReference type="NCBI Taxonomy" id="412755"/>
    <lineage>
        <taxon>unclassified sequences</taxon>
        <taxon>metagenomes</taxon>
        <taxon>ecological metagenomes</taxon>
    </lineage>
</organism>
<feature type="non-terminal residue" evidence="1">
    <location>
        <position position="1"/>
    </location>
</feature>
<accession>X1LNY9</accession>
<reference evidence="1" key="1">
    <citation type="journal article" date="2014" name="Front. Microbiol.">
        <title>High frequency of phylogenetically diverse reductive dehalogenase-homologous genes in deep subseafloor sedimentary metagenomes.</title>
        <authorList>
            <person name="Kawai M."/>
            <person name="Futagami T."/>
            <person name="Toyoda A."/>
            <person name="Takaki Y."/>
            <person name="Nishi S."/>
            <person name="Hori S."/>
            <person name="Arai W."/>
            <person name="Tsubouchi T."/>
            <person name="Morono Y."/>
            <person name="Uchiyama I."/>
            <person name="Ito T."/>
            <person name="Fujiyama A."/>
            <person name="Inagaki F."/>
            <person name="Takami H."/>
        </authorList>
    </citation>
    <scope>NUCLEOTIDE SEQUENCE</scope>
    <source>
        <strain evidence="1">Expedition CK06-06</strain>
    </source>
</reference>
<proteinExistence type="predicted"/>
<dbReference type="AlphaFoldDB" id="X1LNY9"/>